<dbReference type="EMBL" id="SGXD01000001">
    <property type="protein sequence ID" value="RZS91169.1"/>
    <property type="molecule type" value="Genomic_DNA"/>
</dbReference>
<feature type="transmembrane region" description="Helical" evidence="1">
    <location>
        <begin position="68"/>
        <end position="87"/>
    </location>
</feature>
<evidence type="ECO:0000313" key="2">
    <source>
        <dbReference type="EMBL" id="RZS91169.1"/>
    </source>
</evidence>
<comment type="caution">
    <text evidence="2">The sequence shown here is derived from an EMBL/GenBank/DDBJ whole genome shotgun (WGS) entry which is preliminary data.</text>
</comment>
<name>A0A4V2F508_9ACTN</name>
<protein>
    <submittedName>
        <fullName evidence="2">Uncharacterized protein</fullName>
    </submittedName>
</protein>
<keyword evidence="3" id="KW-1185">Reference proteome</keyword>
<dbReference type="RefSeq" id="WP_130491270.1">
    <property type="nucleotide sequence ID" value="NZ_SGXD01000001.1"/>
</dbReference>
<sequence>MDRCWESGGPEWLFPAAVGAGLGLVVVVVAAVARPAAARPRGRAGWLWAAFCLVGFGVQTTQDPLPRPDLVLMTAPLLAAVVLVAVLRQQRQQAGDQPLWAAHPVTLGLVGAGFGAGLLAALGAMVVQGGPC</sequence>
<gene>
    <name evidence="2" type="ORF">EV189_0403</name>
</gene>
<keyword evidence="1" id="KW-0472">Membrane</keyword>
<proteinExistence type="predicted"/>
<feature type="transmembrane region" description="Helical" evidence="1">
    <location>
        <begin position="45"/>
        <end position="62"/>
    </location>
</feature>
<feature type="transmembrane region" description="Helical" evidence="1">
    <location>
        <begin position="12"/>
        <end position="33"/>
    </location>
</feature>
<feature type="transmembrane region" description="Helical" evidence="1">
    <location>
        <begin position="99"/>
        <end position="127"/>
    </location>
</feature>
<keyword evidence="1" id="KW-1133">Transmembrane helix</keyword>
<reference evidence="2 3" key="1">
    <citation type="submission" date="2019-02" db="EMBL/GenBank/DDBJ databases">
        <title>Genomic Encyclopedia of Type Strains, Phase IV (KMG-IV): sequencing the most valuable type-strain genomes for metagenomic binning, comparative biology and taxonomic classification.</title>
        <authorList>
            <person name="Goeker M."/>
        </authorList>
    </citation>
    <scope>NUCLEOTIDE SEQUENCE [LARGE SCALE GENOMIC DNA]</scope>
    <source>
        <strain evidence="2 3">DSM 45622</strain>
    </source>
</reference>
<evidence type="ECO:0000313" key="3">
    <source>
        <dbReference type="Proteomes" id="UP000293638"/>
    </source>
</evidence>
<evidence type="ECO:0000256" key="1">
    <source>
        <dbReference type="SAM" id="Phobius"/>
    </source>
</evidence>
<organism evidence="2 3">
    <name type="scientific">Motilibacter rhizosphaerae</name>
    <dbReference type="NCBI Taxonomy" id="598652"/>
    <lineage>
        <taxon>Bacteria</taxon>
        <taxon>Bacillati</taxon>
        <taxon>Actinomycetota</taxon>
        <taxon>Actinomycetes</taxon>
        <taxon>Motilibacterales</taxon>
        <taxon>Motilibacteraceae</taxon>
        <taxon>Motilibacter</taxon>
    </lineage>
</organism>
<accession>A0A4V2F508</accession>
<keyword evidence="1" id="KW-0812">Transmembrane</keyword>
<dbReference type="AlphaFoldDB" id="A0A4V2F508"/>
<dbReference type="Proteomes" id="UP000293638">
    <property type="component" value="Unassembled WGS sequence"/>
</dbReference>